<name>A0AAW2ZHY4_9EUKA</name>
<accession>A0AAW2ZHY4</accession>
<dbReference type="InterPro" id="IPR021150">
    <property type="entry name" value="Ubiq_cyt_c_chap"/>
</dbReference>
<reference evidence="3 4" key="1">
    <citation type="submission" date="2024-03" db="EMBL/GenBank/DDBJ databases">
        <title>The Acrasis kona genome and developmental transcriptomes reveal deep origins of eukaryotic multicellular pathways.</title>
        <authorList>
            <person name="Sheikh S."/>
            <person name="Fu C.-J."/>
            <person name="Brown M.W."/>
            <person name="Baldauf S.L."/>
        </authorList>
    </citation>
    <scope>NUCLEOTIDE SEQUENCE [LARGE SCALE GENOMIC DNA]</scope>
    <source>
        <strain evidence="3 4">ATCC MYA-3509</strain>
    </source>
</reference>
<evidence type="ECO:0000259" key="2">
    <source>
        <dbReference type="Pfam" id="PF03981"/>
    </source>
</evidence>
<evidence type="ECO:0000256" key="1">
    <source>
        <dbReference type="ARBA" id="ARBA00006407"/>
    </source>
</evidence>
<dbReference type="GO" id="GO:0034551">
    <property type="term" value="P:mitochondrial respiratory chain complex III assembly"/>
    <property type="evidence" value="ECO:0007669"/>
    <property type="project" value="TreeGrafter"/>
</dbReference>
<dbReference type="PANTHER" id="PTHR12184">
    <property type="entry name" value="UBIQUINOL-CYTOCHROME C REDUCTASE COMPLEX ASSEMBLY FACTOR 1 FAMILY MEMBER"/>
    <property type="match status" value="1"/>
</dbReference>
<evidence type="ECO:0000313" key="4">
    <source>
        <dbReference type="Proteomes" id="UP001431209"/>
    </source>
</evidence>
<dbReference type="EMBL" id="JAOPGA020001561">
    <property type="protein sequence ID" value="KAL0489483.1"/>
    <property type="molecule type" value="Genomic_DNA"/>
</dbReference>
<comment type="similarity">
    <text evidence="1">Belongs to the CBP3 family.</text>
</comment>
<feature type="domain" description="Ubiquinol-cytochrome c chaperone" evidence="2">
    <location>
        <begin position="75"/>
        <end position="220"/>
    </location>
</feature>
<dbReference type="PANTHER" id="PTHR12184:SF1">
    <property type="entry name" value="UBIQUINOL-CYTOCHROME-C REDUCTASE COMPLEX ASSEMBLY FACTOR 1"/>
    <property type="match status" value="1"/>
</dbReference>
<proteinExistence type="inferred from homology"/>
<organism evidence="3 4">
    <name type="scientific">Acrasis kona</name>
    <dbReference type="NCBI Taxonomy" id="1008807"/>
    <lineage>
        <taxon>Eukaryota</taxon>
        <taxon>Discoba</taxon>
        <taxon>Heterolobosea</taxon>
        <taxon>Tetramitia</taxon>
        <taxon>Eutetramitia</taxon>
        <taxon>Acrasidae</taxon>
        <taxon>Acrasis</taxon>
    </lineage>
</organism>
<dbReference type="AlphaFoldDB" id="A0AAW2ZHY4"/>
<keyword evidence="4" id="KW-1185">Reference proteome</keyword>
<dbReference type="Proteomes" id="UP001431209">
    <property type="component" value="Unassembled WGS sequence"/>
</dbReference>
<protein>
    <submittedName>
        <fullName evidence="3">Ubiquinol-cytochrome-c reductase complex assembly factor 1</fullName>
    </submittedName>
</protein>
<evidence type="ECO:0000313" key="3">
    <source>
        <dbReference type="EMBL" id="KAL0489483.1"/>
    </source>
</evidence>
<dbReference type="Pfam" id="PF03981">
    <property type="entry name" value="Ubiq_cyt_C_chap"/>
    <property type="match status" value="1"/>
</dbReference>
<dbReference type="InterPro" id="IPR007129">
    <property type="entry name" value="Ubiqinol_cyt_c_chaperone_CPB3"/>
</dbReference>
<gene>
    <name evidence="3" type="ORF">AKO1_010488</name>
</gene>
<comment type="caution">
    <text evidence="3">The sequence shown here is derived from an EMBL/GenBank/DDBJ whole genome shotgun (WGS) entry which is preliminary data.</text>
</comment>
<sequence length="247" mass="29435">MLKSNRFFVPFTYHRSFYKVGLQERAFMLVTFKSMKEMVARKACFVILDGMKFYMKTLRTELYDRLGLSKDLSHHVSTDFVIYTIHMWATHKVNRSRGKIGEVMSDHLCTEYWRREEMDGFVVRKFSALLIKKNLTDLQHVHYALMRALDLITSQGVENKDKKFAELINRYVYQYQENGVRVNKLTSIRQLEWWVNYINYVESYLDSLPEDVFTSGQFEFQDPSSDFVSNNNLYITVKDPLPDRLYD</sequence>
<dbReference type="GO" id="GO:0005739">
    <property type="term" value="C:mitochondrion"/>
    <property type="evidence" value="ECO:0007669"/>
    <property type="project" value="TreeGrafter"/>
</dbReference>